<feature type="compositionally biased region" description="Low complexity" evidence="1">
    <location>
        <begin position="27"/>
        <end position="38"/>
    </location>
</feature>
<comment type="caution">
    <text evidence="3">The sequence shown here is derived from an EMBL/GenBank/DDBJ whole genome shotgun (WGS) entry which is preliminary data.</text>
</comment>
<feature type="compositionally biased region" description="Basic and acidic residues" evidence="1">
    <location>
        <begin position="14"/>
        <end position="26"/>
    </location>
</feature>
<protein>
    <submittedName>
        <fullName evidence="3">Uncharacterized protein</fullName>
    </submittedName>
</protein>
<keyword evidence="2" id="KW-0812">Transmembrane</keyword>
<evidence type="ECO:0000313" key="3">
    <source>
        <dbReference type="EMBL" id="PTM77122.1"/>
    </source>
</evidence>
<keyword evidence="2" id="KW-0472">Membrane</keyword>
<organism evidence="3 4">
    <name type="scientific">Cereibacter johrii</name>
    <dbReference type="NCBI Taxonomy" id="445629"/>
    <lineage>
        <taxon>Bacteria</taxon>
        <taxon>Pseudomonadati</taxon>
        <taxon>Pseudomonadota</taxon>
        <taxon>Alphaproteobacteria</taxon>
        <taxon>Rhodobacterales</taxon>
        <taxon>Paracoccaceae</taxon>
        <taxon>Cereibacter</taxon>
    </lineage>
</organism>
<evidence type="ECO:0000256" key="2">
    <source>
        <dbReference type="SAM" id="Phobius"/>
    </source>
</evidence>
<feature type="region of interest" description="Disordered" evidence="1">
    <location>
        <begin position="1"/>
        <end position="48"/>
    </location>
</feature>
<name>A0ABX5J7B0_9RHOB</name>
<evidence type="ECO:0000256" key="1">
    <source>
        <dbReference type="SAM" id="MobiDB-lite"/>
    </source>
</evidence>
<keyword evidence="2" id="KW-1133">Transmembrane helix</keyword>
<proteinExistence type="predicted"/>
<feature type="transmembrane region" description="Helical" evidence="2">
    <location>
        <begin position="60"/>
        <end position="79"/>
    </location>
</feature>
<reference evidence="3 4" key="1">
    <citation type="submission" date="2018-04" db="EMBL/GenBank/DDBJ databases">
        <title>Genomic Encyclopedia of Type Strains, Phase III (KMG-III): the genomes of soil and plant-associated and newly described type strains.</title>
        <authorList>
            <person name="Whitman W."/>
        </authorList>
    </citation>
    <scope>NUCLEOTIDE SEQUENCE [LARGE SCALE GENOMIC DNA]</scope>
    <source>
        <strain evidence="3 4">JA192</strain>
    </source>
</reference>
<evidence type="ECO:0000313" key="4">
    <source>
        <dbReference type="Proteomes" id="UP000240800"/>
    </source>
</evidence>
<dbReference type="RefSeq" id="WP_108223421.1">
    <property type="nucleotide sequence ID" value="NZ_PZZW01000006.1"/>
</dbReference>
<dbReference type="Proteomes" id="UP000240800">
    <property type="component" value="Unassembled WGS sequence"/>
</dbReference>
<dbReference type="EMBL" id="PZZW01000006">
    <property type="protein sequence ID" value="PTM77122.1"/>
    <property type="molecule type" value="Genomic_DNA"/>
</dbReference>
<sequence length="85" mass="8468">MGRGKDGAAGADPRGPEEPRAGRAPRDAAPGGRAATPGAGSGVVRGIRAPAPRPTALGGLWLALFLTLPFAALGVLIDFGSRLLQ</sequence>
<keyword evidence="4" id="KW-1185">Reference proteome</keyword>
<accession>A0ABX5J7B0</accession>
<gene>
    <name evidence="3" type="ORF">C8J29_10648</name>
</gene>